<dbReference type="Gene3D" id="2.60.40.1240">
    <property type="match status" value="1"/>
</dbReference>
<dbReference type="Proteomes" id="UP000198565">
    <property type="component" value="Unassembled WGS sequence"/>
</dbReference>
<reference evidence="6" key="1">
    <citation type="submission" date="2016-10" db="EMBL/GenBank/DDBJ databases">
        <authorList>
            <person name="Varghese N."/>
            <person name="Submissions S."/>
        </authorList>
    </citation>
    <scope>NUCLEOTIDE SEQUENCE [LARGE SCALE GENOMIC DNA]</scope>
    <source>
        <strain evidence="6">CGMCC 1.4250</strain>
    </source>
</reference>
<dbReference type="STRING" id="334253.SAMN04487943_11081"/>
<dbReference type="RefSeq" id="WP_091484838.1">
    <property type="nucleotide sequence ID" value="NZ_FOTR01000010.1"/>
</dbReference>
<evidence type="ECO:0000256" key="2">
    <source>
        <dbReference type="SAM" id="MobiDB-lite"/>
    </source>
</evidence>
<gene>
    <name evidence="5" type="ORF">SAMN04487943_11081</name>
</gene>
<accession>A0A1I4P5N0</accession>
<dbReference type="EMBL" id="FOTR01000010">
    <property type="protein sequence ID" value="SFM22860.1"/>
    <property type="molecule type" value="Genomic_DNA"/>
</dbReference>
<evidence type="ECO:0000256" key="3">
    <source>
        <dbReference type="SAM" id="SignalP"/>
    </source>
</evidence>
<sequence>MKKIILAITSLIVLLGLAACNSDEEATEEESTNTENETSNDESNDEEYLNLGDTAEIQSVVGDYNITVNSFELLDEFEGSQPSRDTYILVQFEVENIGDSPIVAEEIYGATIFDTEELSAESAYHYDSIEVFGDEEIQPGETKEGEYIFSHTESNSYTLHINYAMLDSVATNVTYELFVEDASN</sequence>
<keyword evidence="1 3" id="KW-0732">Signal</keyword>
<feature type="domain" description="DUF4352" evidence="4">
    <location>
        <begin position="61"/>
        <end position="162"/>
    </location>
</feature>
<evidence type="ECO:0000259" key="4">
    <source>
        <dbReference type="Pfam" id="PF11611"/>
    </source>
</evidence>
<proteinExistence type="predicted"/>
<dbReference type="InterPro" id="IPR029051">
    <property type="entry name" value="DUF4352"/>
</dbReference>
<dbReference type="Pfam" id="PF11611">
    <property type="entry name" value="DUF4352"/>
    <property type="match status" value="1"/>
</dbReference>
<protein>
    <recommendedName>
        <fullName evidence="4">DUF4352 domain-containing protein</fullName>
    </recommendedName>
</protein>
<keyword evidence="6" id="KW-1185">Reference proteome</keyword>
<organism evidence="5 6">
    <name type="scientific">Gracilibacillus orientalis</name>
    <dbReference type="NCBI Taxonomy" id="334253"/>
    <lineage>
        <taxon>Bacteria</taxon>
        <taxon>Bacillati</taxon>
        <taxon>Bacillota</taxon>
        <taxon>Bacilli</taxon>
        <taxon>Bacillales</taxon>
        <taxon>Bacillaceae</taxon>
        <taxon>Gracilibacillus</taxon>
    </lineage>
</organism>
<dbReference type="AlphaFoldDB" id="A0A1I4P5N0"/>
<name>A0A1I4P5N0_9BACI</name>
<evidence type="ECO:0000313" key="5">
    <source>
        <dbReference type="EMBL" id="SFM22860.1"/>
    </source>
</evidence>
<feature type="region of interest" description="Disordered" evidence="2">
    <location>
        <begin position="24"/>
        <end position="46"/>
    </location>
</feature>
<dbReference type="PROSITE" id="PS51257">
    <property type="entry name" value="PROKAR_LIPOPROTEIN"/>
    <property type="match status" value="1"/>
</dbReference>
<evidence type="ECO:0000313" key="6">
    <source>
        <dbReference type="Proteomes" id="UP000198565"/>
    </source>
</evidence>
<dbReference type="OrthoDB" id="2972862at2"/>
<feature type="chain" id="PRO_5038641968" description="DUF4352 domain-containing protein" evidence="3">
    <location>
        <begin position="19"/>
        <end position="184"/>
    </location>
</feature>
<evidence type="ECO:0000256" key="1">
    <source>
        <dbReference type="ARBA" id="ARBA00022729"/>
    </source>
</evidence>
<dbReference type="InterPro" id="IPR029050">
    <property type="entry name" value="Immunoprotect_excell_Ig-like"/>
</dbReference>
<feature type="signal peptide" evidence="3">
    <location>
        <begin position="1"/>
        <end position="18"/>
    </location>
</feature>